<evidence type="ECO:0000313" key="2">
    <source>
        <dbReference type="Proteomes" id="UP001217089"/>
    </source>
</evidence>
<dbReference type="Proteomes" id="UP001217089">
    <property type="component" value="Unassembled WGS sequence"/>
</dbReference>
<evidence type="ECO:0000313" key="1">
    <source>
        <dbReference type="EMBL" id="KAJ8314819.1"/>
    </source>
</evidence>
<keyword evidence="2" id="KW-1185">Reference proteome</keyword>
<gene>
    <name evidence="1" type="ORF">KUTeg_006969</name>
</gene>
<proteinExistence type="predicted"/>
<sequence>MRSFVLSPVFSSFDGGMIFGGIDQSRGVLYQVLRIADSEADVIVAVDLNTNKAKFSRMTNLRHVHNLNLVPTL</sequence>
<dbReference type="PANTHER" id="PTHR37916">
    <property type="entry name" value="CHITIN-BINDING TYPE-4 DOMAIN-CONTAINING PROTEIN"/>
    <property type="match status" value="1"/>
</dbReference>
<comment type="caution">
    <text evidence="1">The sequence shown here is derived from an EMBL/GenBank/DDBJ whole genome shotgun (WGS) entry which is preliminary data.</text>
</comment>
<accession>A0ABQ9FBV9</accession>
<dbReference type="EMBL" id="JARBDR010000337">
    <property type="protein sequence ID" value="KAJ8314819.1"/>
    <property type="molecule type" value="Genomic_DNA"/>
</dbReference>
<reference evidence="1 2" key="1">
    <citation type="submission" date="2022-12" db="EMBL/GenBank/DDBJ databases">
        <title>Chromosome-level genome of Tegillarca granosa.</title>
        <authorList>
            <person name="Kim J."/>
        </authorList>
    </citation>
    <scope>NUCLEOTIDE SEQUENCE [LARGE SCALE GENOMIC DNA]</scope>
    <source>
        <strain evidence="1">Teg-2019</strain>
        <tissue evidence="1">Adductor muscle</tissue>
    </source>
</reference>
<name>A0ABQ9FBV9_TEGGR</name>
<dbReference type="PANTHER" id="PTHR37916:SF2">
    <property type="entry name" value="CHITIN-BINDING TYPE-4 DOMAIN-CONTAINING PROTEIN"/>
    <property type="match status" value="1"/>
</dbReference>
<protein>
    <submittedName>
        <fullName evidence="1">Uncharacterized protein</fullName>
    </submittedName>
</protein>
<organism evidence="1 2">
    <name type="scientific">Tegillarca granosa</name>
    <name type="common">Malaysian cockle</name>
    <name type="synonym">Anadara granosa</name>
    <dbReference type="NCBI Taxonomy" id="220873"/>
    <lineage>
        <taxon>Eukaryota</taxon>
        <taxon>Metazoa</taxon>
        <taxon>Spiralia</taxon>
        <taxon>Lophotrochozoa</taxon>
        <taxon>Mollusca</taxon>
        <taxon>Bivalvia</taxon>
        <taxon>Autobranchia</taxon>
        <taxon>Pteriomorphia</taxon>
        <taxon>Arcoida</taxon>
        <taxon>Arcoidea</taxon>
        <taxon>Arcidae</taxon>
        <taxon>Tegillarca</taxon>
    </lineage>
</organism>